<evidence type="ECO:0000313" key="2">
    <source>
        <dbReference type="Proteomes" id="UP000499080"/>
    </source>
</evidence>
<organism evidence="1 2">
    <name type="scientific">Araneus ventricosus</name>
    <name type="common">Orbweaver spider</name>
    <name type="synonym">Epeira ventricosa</name>
    <dbReference type="NCBI Taxonomy" id="182803"/>
    <lineage>
        <taxon>Eukaryota</taxon>
        <taxon>Metazoa</taxon>
        <taxon>Ecdysozoa</taxon>
        <taxon>Arthropoda</taxon>
        <taxon>Chelicerata</taxon>
        <taxon>Arachnida</taxon>
        <taxon>Araneae</taxon>
        <taxon>Araneomorphae</taxon>
        <taxon>Entelegynae</taxon>
        <taxon>Araneoidea</taxon>
        <taxon>Araneidae</taxon>
        <taxon>Araneus</taxon>
    </lineage>
</organism>
<accession>A0A4Y2I6B8</accession>
<name>A0A4Y2I6B8_ARAVE</name>
<dbReference type="AlphaFoldDB" id="A0A4Y2I6B8"/>
<gene>
    <name evidence="1" type="ORF">AVEN_268527_1</name>
</gene>
<proteinExistence type="predicted"/>
<keyword evidence="2" id="KW-1185">Reference proteome</keyword>
<protein>
    <submittedName>
        <fullName evidence="1">Uncharacterized protein</fullName>
    </submittedName>
</protein>
<dbReference type="EMBL" id="BGPR01002417">
    <property type="protein sequence ID" value="GBM73050.1"/>
    <property type="molecule type" value="Genomic_DNA"/>
</dbReference>
<evidence type="ECO:0000313" key="1">
    <source>
        <dbReference type="EMBL" id="GBM73050.1"/>
    </source>
</evidence>
<comment type="caution">
    <text evidence="1">The sequence shown here is derived from an EMBL/GenBank/DDBJ whole genome shotgun (WGS) entry which is preliminary data.</text>
</comment>
<dbReference type="Proteomes" id="UP000499080">
    <property type="component" value="Unassembled WGS sequence"/>
</dbReference>
<sequence length="116" mass="13397">MNVKSLNVGLRENDKFKQPLPYMANDEKVQFLDNFLNWLERWENMGLSKELSGGLSKETHVALKVTTNAMTEIAVYCNENFGLNFILPGKFQTDNLESRFGLYRQMPGSNYHISMK</sequence>
<reference evidence="1 2" key="1">
    <citation type="journal article" date="2019" name="Sci. Rep.">
        <title>Orb-weaving spider Araneus ventricosus genome elucidates the spidroin gene catalogue.</title>
        <authorList>
            <person name="Kono N."/>
            <person name="Nakamura H."/>
            <person name="Ohtoshi R."/>
            <person name="Moran D.A.P."/>
            <person name="Shinohara A."/>
            <person name="Yoshida Y."/>
            <person name="Fujiwara M."/>
            <person name="Mori M."/>
            <person name="Tomita M."/>
            <person name="Arakawa K."/>
        </authorList>
    </citation>
    <scope>NUCLEOTIDE SEQUENCE [LARGE SCALE GENOMIC DNA]</scope>
</reference>
<dbReference type="OrthoDB" id="6538120at2759"/>